<organism evidence="1 2">
    <name type="scientific">Penicillium antarcticum</name>
    <dbReference type="NCBI Taxonomy" id="416450"/>
    <lineage>
        <taxon>Eukaryota</taxon>
        <taxon>Fungi</taxon>
        <taxon>Dikarya</taxon>
        <taxon>Ascomycota</taxon>
        <taxon>Pezizomycotina</taxon>
        <taxon>Eurotiomycetes</taxon>
        <taxon>Eurotiomycetidae</taxon>
        <taxon>Eurotiales</taxon>
        <taxon>Aspergillaceae</taxon>
        <taxon>Penicillium</taxon>
    </lineage>
</organism>
<dbReference type="AlphaFoldDB" id="A0A1V6PKC7"/>
<dbReference type="Proteomes" id="UP000191672">
    <property type="component" value="Unassembled WGS sequence"/>
</dbReference>
<proteinExistence type="predicted"/>
<keyword evidence="2" id="KW-1185">Reference proteome</keyword>
<protein>
    <submittedName>
        <fullName evidence="1">Uncharacterized protein</fullName>
    </submittedName>
</protein>
<dbReference type="STRING" id="416450.A0A1V6PKC7"/>
<dbReference type="EMBL" id="MDYN01000114">
    <property type="protein sequence ID" value="OQD77333.1"/>
    <property type="molecule type" value="Genomic_DNA"/>
</dbReference>
<evidence type="ECO:0000313" key="1">
    <source>
        <dbReference type="EMBL" id="OQD77333.1"/>
    </source>
</evidence>
<name>A0A1V6PKC7_9EURO</name>
<comment type="caution">
    <text evidence="1">The sequence shown here is derived from an EMBL/GenBank/DDBJ whole genome shotgun (WGS) entry which is preliminary data.</text>
</comment>
<reference evidence="2" key="1">
    <citation type="journal article" date="2017" name="Nat. Microbiol.">
        <title>Global analysis of biosynthetic gene clusters reveals vast potential of secondary metabolite production in Penicillium species.</title>
        <authorList>
            <person name="Nielsen J.C."/>
            <person name="Grijseels S."/>
            <person name="Prigent S."/>
            <person name="Ji B."/>
            <person name="Dainat J."/>
            <person name="Nielsen K.F."/>
            <person name="Frisvad J.C."/>
            <person name="Workman M."/>
            <person name="Nielsen J."/>
        </authorList>
    </citation>
    <scope>NUCLEOTIDE SEQUENCE [LARGE SCALE GENOMIC DNA]</scope>
    <source>
        <strain evidence="2">IBT 31811</strain>
    </source>
</reference>
<sequence length="129" mass="14572">MDCILEVDQFTAELIVQIQLEDAFFYSETSKGKSRDPTDEELAFQLQKEQLEAVSHTLKDRRMAMSFAAAVQADGRILAETQVEEGSASKDRIIARQWMDDEHLMPPDDIEPDTAGLDDETLAKLQILI</sequence>
<evidence type="ECO:0000313" key="2">
    <source>
        <dbReference type="Proteomes" id="UP000191672"/>
    </source>
</evidence>
<accession>A0A1V6PKC7</accession>
<gene>
    <name evidence="1" type="ORF">PENANT_c114G05046</name>
</gene>